<reference evidence="3 4" key="1">
    <citation type="submission" date="2020-11" db="EMBL/GenBank/DDBJ databases">
        <title>A novel isolate from a Black sea contaminated sediment with potential to produce alkanes: Plantactinospora alkalitolerans sp. nov.</title>
        <authorList>
            <person name="Carro L."/>
            <person name="Veyisoglu A."/>
            <person name="Guven K."/>
            <person name="Schumann P."/>
            <person name="Klenk H.-P."/>
            <person name="Sahin N."/>
        </authorList>
    </citation>
    <scope>NUCLEOTIDE SEQUENCE [LARGE SCALE GENOMIC DNA]</scope>
    <source>
        <strain evidence="3 4">S1510</strain>
    </source>
</reference>
<dbReference type="SUPFAM" id="SSF52777">
    <property type="entry name" value="CoA-dependent acyltransferases"/>
    <property type="match status" value="1"/>
</dbReference>
<protein>
    <recommendedName>
        <fullName evidence="2">Condensation domain-containing protein</fullName>
    </recommendedName>
</protein>
<feature type="non-terminal residue" evidence="3">
    <location>
        <position position="1"/>
    </location>
</feature>
<dbReference type="InterPro" id="IPR001242">
    <property type="entry name" value="Condensation_dom"/>
</dbReference>
<dbReference type="Gene3D" id="3.30.559.30">
    <property type="entry name" value="Nonribosomal peptide synthetase, condensation domain"/>
    <property type="match status" value="1"/>
</dbReference>
<feature type="domain" description="Condensation" evidence="2">
    <location>
        <begin position="9"/>
        <end position="102"/>
    </location>
</feature>
<comment type="caution">
    <text evidence="3">The sequence shown here is derived from an EMBL/GenBank/DDBJ whole genome shotgun (WGS) entry which is preliminary data.</text>
</comment>
<dbReference type="EMBL" id="JADPUN010000251">
    <property type="protein sequence ID" value="MBF9132799.1"/>
    <property type="molecule type" value="Genomic_DNA"/>
</dbReference>
<feature type="region of interest" description="Disordered" evidence="1">
    <location>
        <begin position="312"/>
        <end position="354"/>
    </location>
</feature>
<evidence type="ECO:0000259" key="2">
    <source>
        <dbReference type="Pfam" id="PF00668"/>
    </source>
</evidence>
<evidence type="ECO:0000256" key="1">
    <source>
        <dbReference type="SAM" id="MobiDB-lite"/>
    </source>
</evidence>
<keyword evidence="4" id="KW-1185">Reference proteome</keyword>
<sequence>VEMRSAAAALALRRLAARTGRSRPSVVLAAVCALLSQRTGAEDLVFPTLANNRAEQHLQGYIGTLVQTVLTRVEVGTASFDELVRRAWLAVAASSRRGMYDVDRRREIDRQVSSDRGIHFCFEPLFNSPLVDRPDDHEPPAAGPPVAVAATTLARRPMRRTLTLLRFDLHEYDDVMHLELWTGDTSRVSADAAESMLHALERLLAVAAEGDVDHEQMARTLDLPPLLPGPDLLRVDTSWVELSEMQRLLNDAFGPGRAQIFPEVGGRQLVAYVAASESVATPAQAHTDCMAALPGRHTAMAPRHYVLCQVAPDDPTDPANWRSVVSEGSGRTGTDGGVPQAPDVAQATPASMSG</sequence>
<dbReference type="RefSeq" id="WP_230394922.1">
    <property type="nucleotide sequence ID" value="NZ_JADPUN010000251.1"/>
</dbReference>
<name>A0ABS0H2W9_9ACTN</name>
<evidence type="ECO:0000313" key="3">
    <source>
        <dbReference type="EMBL" id="MBF9132799.1"/>
    </source>
</evidence>
<proteinExistence type="predicted"/>
<dbReference type="Proteomes" id="UP000638560">
    <property type="component" value="Unassembled WGS sequence"/>
</dbReference>
<gene>
    <name evidence="3" type="ORF">I0C86_28150</name>
</gene>
<accession>A0ABS0H2W9</accession>
<evidence type="ECO:0000313" key="4">
    <source>
        <dbReference type="Proteomes" id="UP000638560"/>
    </source>
</evidence>
<dbReference type="Pfam" id="PF00668">
    <property type="entry name" value="Condensation"/>
    <property type="match status" value="1"/>
</dbReference>
<organism evidence="3 4">
    <name type="scientific">Plantactinospora alkalitolerans</name>
    <dbReference type="NCBI Taxonomy" id="2789879"/>
    <lineage>
        <taxon>Bacteria</taxon>
        <taxon>Bacillati</taxon>
        <taxon>Actinomycetota</taxon>
        <taxon>Actinomycetes</taxon>
        <taxon>Micromonosporales</taxon>
        <taxon>Micromonosporaceae</taxon>
        <taxon>Plantactinospora</taxon>
    </lineage>
</organism>